<dbReference type="Proteomes" id="UP001497644">
    <property type="component" value="Chromosome 6"/>
</dbReference>
<sequence length="108" mass="12395">MRQRRVTDVATPLQIQQRSECDLPILITMRLPSISPRTISGALAFVCLVSELQTLYLSPSSPFTAVIINYSERPFKSCWSRRDVIIANSLIMAQNLCTLWQTYIPRRH</sequence>
<evidence type="ECO:0000313" key="2">
    <source>
        <dbReference type="Proteomes" id="UP001497644"/>
    </source>
</evidence>
<gene>
    <name evidence="1" type="ORF">LPLAT_LOCUS11264</name>
</gene>
<name>A0AAV2NZK0_9HYME</name>
<evidence type="ECO:0000313" key="1">
    <source>
        <dbReference type="EMBL" id="CAL1685857.1"/>
    </source>
</evidence>
<protein>
    <submittedName>
        <fullName evidence="1">Uncharacterized protein</fullName>
    </submittedName>
</protein>
<reference evidence="1" key="1">
    <citation type="submission" date="2024-04" db="EMBL/GenBank/DDBJ databases">
        <authorList>
            <consortium name="Molecular Ecology Group"/>
        </authorList>
    </citation>
    <scope>NUCLEOTIDE SEQUENCE</scope>
</reference>
<accession>A0AAV2NZK0</accession>
<organism evidence="1 2">
    <name type="scientific">Lasius platythorax</name>
    <dbReference type="NCBI Taxonomy" id="488582"/>
    <lineage>
        <taxon>Eukaryota</taxon>
        <taxon>Metazoa</taxon>
        <taxon>Ecdysozoa</taxon>
        <taxon>Arthropoda</taxon>
        <taxon>Hexapoda</taxon>
        <taxon>Insecta</taxon>
        <taxon>Pterygota</taxon>
        <taxon>Neoptera</taxon>
        <taxon>Endopterygota</taxon>
        <taxon>Hymenoptera</taxon>
        <taxon>Apocrita</taxon>
        <taxon>Aculeata</taxon>
        <taxon>Formicoidea</taxon>
        <taxon>Formicidae</taxon>
        <taxon>Formicinae</taxon>
        <taxon>Lasius</taxon>
        <taxon>Lasius</taxon>
    </lineage>
</organism>
<keyword evidence="2" id="KW-1185">Reference proteome</keyword>
<proteinExistence type="predicted"/>
<dbReference type="AlphaFoldDB" id="A0AAV2NZK0"/>
<dbReference type="EMBL" id="OZ034829">
    <property type="protein sequence ID" value="CAL1685857.1"/>
    <property type="molecule type" value="Genomic_DNA"/>
</dbReference>